<reference evidence="3 4" key="1">
    <citation type="submission" date="2020-06" db="EMBL/GenBank/DDBJ databases">
        <authorList>
            <person name="Li R."/>
            <person name="Bekaert M."/>
        </authorList>
    </citation>
    <scope>NUCLEOTIDE SEQUENCE [LARGE SCALE GENOMIC DNA]</scope>
    <source>
        <strain evidence="4">wild</strain>
    </source>
</reference>
<keyword evidence="1" id="KW-0479">Metal-binding</keyword>
<organism evidence="3 4">
    <name type="scientific">Mytilus coruscus</name>
    <name type="common">Sea mussel</name>
    <dbReference type="NCBI Taxonomy" id="42192"/>
    <lineage>
        <taxon>Eukaryota</taxon>
        <taxon>Metazoa</taxon>
        <taxon>Spiralia</taxon>
        <taxon>Lophotrochozoa</taxon>
        <taxon>Mollusca</taxon>
        <taxon>Bivalvia</taxon>
        <taxon>Autobranchia</taxon>
        <taxon>Pteriomorphia</taxon>
        <taxon>Mytilida</taxon>
        <taxon>Mytiloidea</taxon>
        <taxon>Mytilidae</taxon>
        <taxon>Mytilinae</taxon>
        <taxon>Mytilus</taxon>
    </lineage>
</organism>
<dbReference type="CDD" id="cd19757">
    <property type="entry name" value="Bbox1"/>
    <property type="match status" value="1"/>
</dbReference>
<evidence type="ECO:0000256" key="1">
    <source>
        <dbReference type="PROSITE-ProRule" id="PRU00024"/>
    </source>
</evidence>
<dbReference type="GO" id="GO:0008270">
    <property type="term" value="F:zinc ion binding"/>
    <property type="evidence" value="ECO:0007669"/>
    <property type="project" value="UniProtKB-KW"/>
</dbReference>
<dbReference type="AlphaFoldDB" id="A0A6J8BLA3"/>
<evidence type="ECO:0000313" key="3">
    <source>
        <dbReference type="EMBL" id="CAC5383449.1"/>
    </source>
</evidence>
<keyword evidence="1" id="KW-0863">Zinc-finger</keyword>
<evidence type="ECO:0000259" key="2">
    <source>
        <dbReference type="PROSITE" id="PS50119"/>
    </source>
</evidence>
<feature type="domain" description="B box-type" evidence="2">
    <location>
        <begin position="59"/>
        <end position="99"/>
    </location>
</feature>
<keyword evidence="1" id="KW-0862">Zinc</keyword>
<dbReference type="SMART" id="SM00336">
    <property type="entry name" value="BBOX"/>
    <property type="match status" value="2"/>
</dbReference>
<feature type="domain" description="B box-type" evidence="2">
    <location>
        <begin position="4"/>
        <end position="50"/>
    </location>
</feature>
<dbReference type="Gene3D" id="3.30.160.60">
    <property type="entry name" value="Classic Zinc Finger"/>
    <property type="match status" value="1"/>
</dbReference>
<dbReference type="EMBL" id="CACVKT020003373">
    <property type="protein sequence ID" value="CAC5383449.1"/>
    <property type="molecule type" value="Genomic_DNA"/>
</dbReference>
<accession>A0A6J8BLA3</accession>
<dbReference type="PANTHER" id="PTHR25462:SF296">
    <property type="entry name" value="MEIOTIC P26, ISOFORM F"/>
    <property type="match status" value="1"/>
</dbReference>
<dbReference type="Pfam" id="PF00643">
    <property type="entry name" value="zf-B_box"/>
    <property type="match status" value="2"/>
</dbReference>
<dbReference type="InterPro" id="IPR000315">
    <property type="entry name" value="Znf_B-box"/>
</dbReference>
<protein>
    <recommendedName>
        <fullName evidence="2">B box-type domain-containing protein</fullName>
    </recommendedName>
</protein>
<keyword evidence="4" id="KW-1185">Reference proteome</keyword>
<proteinExistence type="predicted"/>
<dbReference type="InterPro" id="IPR047153">
    <property type="entry name" value="TRIM45/56/19-like"/>
</dbReference>
<sequence>MAQVSAQKCLLCDESNGAYYCFECQNALCTDCRSKHGKIPALNRHTVVDINTIDISTINKKSQCIEHEKEFLFYCVKCSDLICSQCVTSTHNTHPFSEITDIVLKEREEVKEHIQELTLNINKISSLHEQVKINHQNQQLHAKSTQCIKNIESVCKDLQSFIESKRGIKVTEVGDNKQNEEDKFEASLKNMDSVQKRYTHILSELENLLFEKHDVTFHSCHRSMQSDIQTLVDMPEEPPF</sequence>
<dbReference type="PANTHER" id="PTHR25462">
    <property type="entry name" value="BONUS, ISOFORM C-RELATED"/>
    <property type="match status" value="1"/>
</dbReference>
<dbReference type="OrthoDB" id="6106283at2759"/>
<dbReference type="SUPFAM" id="SSF57845">
    <property type="entry name" value="B-box zinc-binding domain"/>
    <property type="match status" value="1"/>
</dbReference>
<gene>
    <name evidence="3" type="ORF">MCOR_19194</name>
</gene>
<dbReference type="PROSITE" id="PS50119">
    <property type="entry name" value="ZF_BBOX"/>
    <property type="match status" value="2"/>
</dbReference>
<dbReference type="Proteomes" id="UP000507470">
    <property type="component" value="Unassembled WGS sequence"/>
</dbReference>
<name>A0A6J8BLA3_MYTCO</name>
<evidence type="ECO:0000313" key="4">
    <source>
        <dbReference type="Proteomes" id="UP000507470"/>
    </source>
</evidence>